<name>A0A450WLA1_9GAMM</name>
<gene>
    <name evidence="1" type="ORF">BECKFM1743B_GA0114221_105062</name>
</gene>
<reference evidence="1" key="1">
    <citation type="submission" date="2019-02" db="EMBL/GenBank/DDBJ databases">
        <authorList>
            <person name="Gruber-Vodicka R. H."/>
            <person name="Seah K. B. B."/>
        </authorList>
    </citation>
    <scope>NUCLEOTIDE SEQUENCE</scope>
    <source>
        <strain evidence="1">BECK_BZ164</strain>
    </source>
</reference>
<dbReference type="AlphaFoldDB" id="A0A450WLA1"/>
<dbReference type="EMBL" id="CAADFL010000506">
    <property type="protein sequence ID" value="VFK17827.1"/>
    <property type="molecule type" value="Genomic_DNA"/>
</dbReference>
<accession>A0A450WLA1</accession>
<organism evidence="1">
    <name type="scientific">Candidatus Kentrum sp. FM</name>
    <dbReference type="NCBI Taxonomy" id="2126340"/>
    <lineage>
        <taxon>Bacteria</taxon>
        <taxon>Pseudomonadati</taxon>
        <taxon>Pseudomonadota</taxon>
        <taxon>Gammaproteobacteria</taxon>
        <taxon>Candidatus Kentrum</taxon>
    </lineage>
</organism>
<sequence length="62" mass="6822">MLCQAGAVRGIPDRRVGDVTRLRQHREEKCLSACPKMPGRGRIFLLGERCTVPTDGSIITKA</sequence>
<evidence type="ECO:0000313" key="1">
    <source>
        <dbReference type="EMBL" id="VFK17827.1"/>
    </source>
</evidence>
<protein>
    <submittedName>
        <fullName evidence="1">Uncharacterized protein</fullName>
    </submittedName>
</protein>
<proteinExistence type="predicted"/>